<reference evidence="9 10" key="1">
    <citation type="journal article" date="2020" name="Extremophiles">
        <title>Genomic analysis of Caldalkalibacillus thermarum TA2.A1 reveals aerobic alkaliphilic metabolism and evolutionary hallmarks linking alkaliphilic bacteria and plant life.</title>
        <authorList>
            <person name="de Jong S.I."/>
            <person name="van den Broek M.A."/>
            <person name="Merkel A.Y."/>
            <person name="de la Torre Cortes P."/>
            <person name="Kalamorz F."/>
            <person name="Cook G.M."/>
            <person name="van Loosdrecht M.C.M."/>
            <person name="McMillan D.G.G."/>
        </authorList>
    </citation>
    <scope>NUCLEOTIDE SEQUENCE [LARGE SCALE GENOMIC DNA]</scope>
    <source>
        <strain evidence="9 10">TA2.A1</strain>
    </source>
</reference>
<feature type="active site" description="Charge relay system" evidence="6">
    <location>
        <position position="278"/>
    </location>
</feature>
<evidence type="ECO:0000256" key="6">
    <source>
        <dbReference type="PIRSR" id="PIRSR028757-1"/>
    </source>
</evidence>
<protein>
    <submittedName>
        <fullName evidence="9">LD-carboxypeptidase</fullName>
    </submittedName>
</protein>
<evidence type="ECO:0000256" key="5">
    <source>
        <dbReference type="ARBA" id="ARBA00022825"/>
    </source>
</evidence>
<gene>
    <name evidence="9" type="ORF">HUR95_06050</name>
</gene>
<dbReference type="Pfam" id="PF17676">
    <property type="entry name" value="Peptidase_S66C"/>
    <property type="match status" value="1"/>
</dbReference>
<evidence type="ECO:0000256" key="1">
    <source>
        <dbReference type="ARBA" id="ARBA00010233"/>
    </source>
</evidence>
<evidence type="ECO:0000259" key="8">
    <source>
        <dbReference type="Pfam" id="PF17676"/>
    </source>
</evidence>
<keyword evidence="2" id="KW-0121">Carboxypeptidase</keyword>
<dbReference type="Pfam" id="PF02016">
    <property type="entry name" value="Peptidase_S66"/>
    <property type="match status" value="1"/>
</dbReference>
<feature type="active site" description="Nucleophile" evidence="6">
    <location>
        <position position="110"/>
    </location>
</feature>
<keyword evidence="4" id="KW-0378">Hydrolase</keyword>
<evidence type="ECO:0000256" key="4">
    <source>
        <dbReference type="ARBA" id="ARBA00022801"/>
    </source>
</evidence>
<feature type="domain" description="LD-carboxypeptidase C-terminal" evidence="8">
    <location>
        <begin position="177"/>
        <end position="292"/>
    </location>
</feature>
<keyword evidence="3" id="KW-0645">Protease</keyword>
<dbReference type="GO" id="GO:0008236">
    <property type="term" value="F:serine-type peptidase activity"/>
    <property type="evidence" value="ECO:0007669"/>
    <property type="project" value="UniProtKB-KW"/>
</dbReference>
<keyword evidence="5" id="KW-0720">Serine protease</keyword>
<dbReference type="CDD" id="cd07025">
    <property type="entry name" value="Peptidase_S66"/>
    <property type="match status" value="1"/>
</dbReference>
<feature type="domain" description="LD-carboxypeptidase N-terminal" evidence="7">
    <location>
        <begin position="14"/>
        <end position="130"/>
    </location>
</feature>
<dbReference type="InterPro" id="IPR040449">
    <property type="entry name" value="Peptidase_S66_N"/>
</dbReference>
<feature type="active site" description="Charge relay system" evidence="6">
    <location>
        <position position="208"/>
    </location>
</feature>
<dbReference type="PANTHER" id="PTHR30237">
    <property type="entry name" value="MURAMOYLTETRAPEPTIDE CARBOXYPEPTIDASE"/>
    <property type="match status" value="1"/>
</dbReference>
<dbReference type="SUPFAM" id="SSF52317">
    <property type="entry name" value="Class I glutamine amidotransferase-like"/>
    <property type="match status" value="1"/>
</dbReference>
<dbReference type="AlphaFoldDB" id="A0A8X8IBB6"/>
<dbReference type="OrthoDB" id="9807329at2"/>
<dbReference type="InterPro" id="IPR027461">
    <property type="entry name" value="Carboxypeptidase_A_C_sf"/>
</dbReference>
<comment type="similarity">
    <text evidence="1">Belongs to the peptidase S66 family.</text>
</comment>
<evidence type="ECO:0000313" key="10">
    <source>
        <dbReference type="Proteomes" id="UP000825179"/>
    </source>
</evidence>
<dbReference type="SUPFAM" id="SSF141986">
    <property type="entry name" value="LD-carboxypeptidase A C-terminal domain-like"/>
    <property type="match status" value="1"/>
</dbReference>
<dbReference type="GO" id="GO:0006508">
    <property type="term" value="P:proteolysis"/>
    <property type="evidence" value="ECO:0007669"/>
    <property type="project" value="UniProtKB-KW"/>
</dbReference>
<keyword evidence="10" id="KW-1185">Reference proteome</keyword>
<dbReference type="Proteomes" id="UP000825179">
    <property type="component" value="Chromosome"/>
</dbReference>
<dbReference type="Gene3D" id="3.40.50.10740">
    <property type="entry name" value="Class I glutamine amidotransferase-like"/>
    <property type="match status" value="1"/>
</dbReference>
<accession>A0A8X8IBB6</accession>
<evidence type="ECO:0000256" key="3">
    <source>
        <dbReference type="ARBA" id="ARBA00022670"/>
    </source>
</evidence>
<proteinExistence type="inferred from homology"/>
<dbReference type="PIRSF" id="PIRSF028757">
    <property type="entry name" value="LD-carboxypeptidase"/>
    <property type="match status" value="1"/>
</dbReference>
<dbReference type="PANTHER" id="PTHR30237:SF2">
    <property type="entry name" value="MUREIN TETRAPEPTIDE CARBOXYPEPTIDASE"/>
    <property type="match status" value="1"/>
</dbReference>
<evidence type="ECO:0000259" key="7">
    <source>
        <dbReference type="Pfam" id="PF02016"/>
    </source>
</evidence>
<dbReference type="InterPro" id="IPR027478">
    <property type="entry name" value="LdcA_N"/>
</dbReference>
<dbReference type="GO" id="GO:0004180">
    <property type="term" value="F:carboxypeptidase activity"/>
    <property type="evidence" value="ECO:0007669"/>
    <property type="project" value="UniProtKB-KW"/>
</dbReference>
<dbReference type="KEGG" id="cthu:HUR95_06050"/>
<sequence length="309" mass="34242">MKLKPHALRRGDRIAVIAPASWPDREKTLKAFQFLKARGLEVVYGEALARQYGYLAGTDQERVEELHQAFADPDIKAVFCVCGGYGTARIAAHINYELIQAHPKIFWGYSDITFLLNAIYQRTGLVTFHGPMLSSDLGLEDVHPLTQETFEQLFAPTTLCYTNALQALETIVPGKAEGPLVGGNLSLLVSTLGTPFEIDTRNKILFIEEVDEEPYRIDRMLNQLKMAGKLEQAAGIVLCDFHNCQPVKRKQSLTLDQIFKDHIAPLQKPTLSGFKIGHCSPNLAVPIGVMASMDTHKQALVIQEPGVSD</sequence>
<evidence type="ECO:0000313" key="9">
    <source>
        <dbReference type="EMBL" id="QZT35326.1"/>
    </source>
</evidence>
<dbReference type="InterPro" id="IPR040921">
    <property type="entry name" value="Peptidase_S66C"/>
</dbReference>
<dbReference type="InterPro" id="IPR003507">
    <property type="entry name" value="S66_fam"/>
</dbReference>
<organism evidence="9 10">
    <name type="scientific">Caldalkalibacillus thermarum (strain TA2.A1)</name>
    <dbReference type="NCBI Taxonomy" id="986075"/>
    <lineage>
        <taxon>Bacteria</taxon>
        <taxon>Bacillati</taxon>
        <taxon>Bacillota</taxon>
        <taxon>Bacilli</taxon>
        <taxon>Bacillales</taxon>
        <taxon>Bacillaceae</taxon>
        <taxon>Caldalkalibacillus</taxon>
    </lineage>
</organism>
<dbReference type="EMBL" id="CP082237">
    <property type="protein sequence ID" value="QZT35326.1"/>
    <property type="molecule type" value="Genomic_DNA"/>
</dbReference>
<evidence type="ECO:0000256" key="2">
    <source>
        <dbReference type="ARBA" id="ARBA00022645"/>
    </source>
</evidence>
<dbReference type="InterPro" id="IPR029062">
    <property type="entry name" value="Class_I_gatase-like"/>
</dbReference>
<dbReference type="Gene3D" id="3.50.30.60">
    <property type="entry name" value="LD-carboxypeptidase A C-terminal domain-like"/>
    <property type="match status" value="1"/>
</dbReference>
<name>A0A8X8IBB6_CALTT</name>
<dbReference type="RefSeq" id="WP_042684850.1">
    <property type="nucleotide sequence ID" value="NZ_AFCE01000119.1"/>
</dbReference>